<dbReference type="InterPro" id="IPR036770">
    <property type="entry name" value="Ankyrin_rpt-contain_sf"/>
</dbReference>
<evidence type="ECO:0000256" key="2">
    <source>
        <dbReference type="ARBA" id="ARBA00023043"/>
    </source>
</evidence>
<dbReference type="OrthoDB" id="341259at2759"/>
<feature type="compositionally biased region" description="Polar residues" evidence="4">
    <location>
        <begin position="1"/>
        <end position="16"/>
    </location>
</feature>
<protein>
    <submittedName>
        <fullName evidence="5">Uncharacterized protein</fullName>
    </submittedName>
</protein>
<keyword evidence="2 3" id="KW-0040">ANK repeat</keyword>
<feature type="repeat" description="ANK" evidence="3">
    <location>
        <begin position="127"/>
        <end position="159"/>
    </location>
</feature>
<comment type="caution">
    <text evidence="5">The sequence shown here is derived from an EMBL/GenBank/DDBJ whole genome shotgun (WGS) entry which is preliminary data.</text>
</comment>
<accession>A0A0N8H8C6</accession>
<dbReference type="Proteomes" id="UP000050424">
    <property type="component" value="Unassembled WGS sequence"/>
</dbReference>
<dbReference type="PANTHER" id="PTHR24198:SF165">
    <property type="entry name" value="ANKYRIN REPEAT-CONTAINING PROTEIN-RELATED"/>
    <property type="match status" value="1"/>
</dbReference>
<dbReference type="Gene3D" id="1.25.40.20">
    <property type="entry name" value="Ankyrin repeat-containing domain"/>
    <property type="match status" value="1"/>
</dbReference>
<evidence type="ECO:0000313" key="6">
    <source>
        <dbReference type="Proteomes" id="UP000050424"/>
    </source>
</evidence>
<keyword evidence="1" id="KW-0677">Repeat</keyword>
<proteinExistence type="predicted"/>
<dbReference type="EMBL" id="LKCW01000022">
    <property type="protein sequence ID" value="KPM44196.1"/>
    <property type="molecule type" value="Genomic_DNA"/>
</dbReference>
<gene>
    <name evidence="5" type="ORF">AK830_g2319</name>
</gene>
<sequence>MSLVTPTNAATSQSEGQRPADSAAGIASANDERDCSPPDVGVRGDETNDTAVQSQETALHRLIRDEEKDEDALQKLKNGEVPWTDQLDTPLLPSQETALYMAIRKGFSKVASWLISVGADVNVPEDEGNQSVHMACYAGEEALLALLLDNGAEVGHANHEGWYPLHFASLKGISGVVLRLLGPQGPTIDQVEPGEGWTPLNIATYFGHEEVVEVLITNGARLDIPDSAGWTPFTTAIKQGNYDILNKLLDHSKTTEDAINIPDHEGGTPLLNLYANLPEEVEPLQKAKQAVEKLLNLGAKVNVTDNLRRTVLHYAMRDALETKTSRLARQVFASTADAKLLLVDKDGETAFDAAFNEDTTVTEDAPVNEDAPVKKDVAAKKDTAVKKDAALDLEFISDFLIERLSSETDLSDLLCWAAQSPKRHKIATRILSQDLTEEESSQFRDTNPAQWTIFEWAIYHRRPRVLWAAISAPRRESLTKEDIDIGKAMSNGKKLLKELKEKASSSNSIFNLRPANKKDSQGTKSNEKAVGDETKVLRIMSDMIDFLHVEKSTRPEETTALSKPDERMTQSSEEFYAAIVQMRQDKTKLKRYAKFRTVKEVLYESDPIETVLDTEKRFQEFAYWPNDASGSTKPSPAGEDTKNGTEFTWIHFPSTNMVWMMDAMKKITAQDSPEAFPEVASFLRHSWVQIPDGMSTSRFMRPRYVVKSNTQEGTEGGTFRVRNSPGERQTFKITADLSDQRDKGSKKTPTTATCDTSTSQKPVDITAIYVPYLYFSVYHKNETEQQSGEQESSTGRIHQKNHFKAGQDEKEATDNSNSVPDEVLRRRSLFKAYEKEVIHQSSTLDEFYYHFATDPDSLLDQQERNRKQVVTNYLPREGPNTWRLLRVSQLWIWIIADKWLITSTSCATGAVRDSLVVEILEHLQKETENGNHWCGPSSATEMSRVIVDYCIGAYDRKRPAADADPSKSGMFAKDSPSPGGDKKKSSKVPKDPRSSLKDGARKTERSIRQIFSDSINQIGRKEVDLFRLFCDDQSKGDSIAGFKGDQTEPTIISGLQETLKRIVQLLLRVKDDSGDQSRPAKDRVRGNQTQPLTSERLQVAAKKAANLLFEIKDVRDELNILKTIAEYQRKVQTSMARIETNAPAEEDLTAKYVCNDIRELDKTAEQTQASLHTTIALQESEIANLQAKEAVNQGKTVMVFTLVTVWFVSDFCPFSLFPIVPRTHLFHLATSVISNLFIRLGRPILPQRPSVVSGRYIYCAFDLPGIGGRKNRKEMLRIVNWSRQIIRQRLLEIDGAGKDRGEDIEQEAVIKKEKMMWRLACRLFSSIV</sequence>
<dbReference type="STRING" id="78410.A0A0N8H8C6"/>
<feature type="repeat" description="ANK" evidence="3">
    <location>
        <begin position="195"/>
        <end position="227"/>
    </location>
</feature>
<dbReference type="InterPro" id="IPR002110">
    <property type="entry name" value="Ankyrin_rpt"/>
</dbReference>
<evidence type="ECO:0000256" key="1">
    <source>
        <dbReference type="ARBA" id="ARBA00022737"/>
    </source>
</evidence>
<name>A0A0N8H8C6_9HYPO</name>
<dbReference type="PROSITE" id="PS50088">
    <property type="entry name" value="ANK_REPEAT"/>
    <property type="match status" value="3"/>
</dbReference>
<feature type="region of interest" description="Disordered" evidence="4">
    <location>
        <begin position="625"/>
        <end position="644"/>
    </location>
</feature>
<dbReference type="PANTHER" id="PTHR24198">
    <property type="entry name" value="ANKYRIN REPEAT AND PROTEIN KINASE DOMAIN-CONTAINING PROTEIN"/>
    <property type="match status" value="1"/>
</dbReference>
<dbReference type="SUPFAM" id="SSF48403">
    <property type="entry name" value="Ankyrin repeat"/>
    <property type="match status" value="1"/>
</dbReference>
<feature type="repeat" description="ANK" evidence="3">
    <location>
        <begin position="94"/>
        <end position="126"/>
    </location>
</feature>
<dbReference type="SMART" id="SM00248">
    <property type="entry name" value="ANK"/>
    <property type="match status" value="6"/>
</dbReference>
<feature type="region of interest" description="Disordered" evidence="4">
    <location>
        <begin position="1"/>
        <end position="53"/>
    </location>
</feature>
<organism evidence="5 6">
    <name type="scientific">Neonectria ditissima</name>
    <dbReference type="NCBI Taxonomy" id="78410"/>
    <lineage>
        <taxon>Eukaryota</taxon>
        <taxon>Fungi</taxon>
        <taxon>Dikarya</taxon>
        <taxon>Ascomycota</taxon>
        <taxon>Pezizomycotina</taxon>
        <taxon>Sordariomycetes</taxon>
        <taxon>Hypocreomycetidae</taxon>
        <taxon>Hypocreales</taxon>
        <taxon>Nectriaceae</taxon>
        <taxon>Neonectria</taxon>
    </lineage>
</organism>
<reference evidence="5 6" key="1">
    <citation type="submission" date="2015-09" db="EMBL/GenBank/DDBJ databases">
        <title>Draft genome of a European isolate of the apple canker pathogen Neonectria ditissima.</title>
        <authorList>
            <person name="Gomez-Cortecero A."/>
            <person name="Harrison R.J."/>
            <person name="Armitage A.D."/>
        </authorList>
    </citation>
    <scope>NUCLEOTIDE SEQUENCE [LARGE SCALE GENOMIC DNA]</scope>
    <source>
        <strain evidence="5 6">R09/05</strain>
    </source>
</reference>
<dbReference type="Pfam" id="PF12796">
    <property type="entry name" value="Ank_2"/>
    <property type="match status" value="2"/>
</dbReference>
<evidence type="ECO:0000256" key="3">
    <source>
        <dbReference type="PROSITE-ProRule" id="PRU00023"/>
    </source>
</evidence>
<feature type="compositionally biased region" description="Basic and acidic residues" evidence="4">
    <location>
        <begin position="980"/>
        <end position="1004"/>
    </location>
</feature>
<feature type="region of interest" description="Disordered" evidence="4">
    <location>
        <begin position="958"/>
        <end position="1004"/>
    </location>
</feature>
<feature type="compositionally biased region" description="Basic and acidic residues" evidence="4">
    <location>
        <begin position="30"/>
        <end position="46"/>
    </location>
</feature>
<dbReference type="PROSITE" id="PS50297">
    <property type="entry name" value="ANK_REP_REGION"/>
    <property type="match status" value="3"/>
</dbReference>
<feature type="compositionally biased region" description="Low complexity" evidence="4">
    <location>
        <begin position="747"/>
        <end position="759"/>
    </location>
</feature>
<keyword evidence="6" id="KW-1185">Reference proteome</keyword>
<feature type="region of interest" description="Disordered" evidence="4">
    <location>
        <begin position="709"/>
        <end position="759"/>
    </location>
</feature>
<evidence type="ECO:0000313" key="5">
    <source>
        <dbReference type="EMBL" id="KPM44196.1"/>
    </source>
</evidence>
<evidence type="ECO:0000256" key="4">
    <source>
        <dbReference type="SAM" id="MobiDB-lite"/>
    </source>
</evidence>